<dbReference type="Proteomes" id="UP000325105">
    <property type="component" value="Unassembled WGS sequence"/>
</dbReference>
<dbReference type="RefSeq" id="WP_148907992.1">
    <property type="nucleotide sequence ID" value="NZ_VNHX01000005.1"/>
</dbReference>
<gene>
    <name evidence="2" type="ORF">BC792_10591</name>
</gene>
<protein>
    <submittedName>
        <fullName evidence="2">Uncharacterized protein</fullName>
    </submittedName>
</protein>
<keyword evidence="3" id="KW-1185">Reference proteome</keyword>
<evidence type="ECO:0000256" key="1">
    <source>
        <dbReference type="SAM" id="MobiDB-lite"/>
    </source>
</evidence>
<comment type="caution">
    <text evidence="2">The sequence shown here is derived from an EMBL/GenBank/DDBJ whole genome shotgun (WGS) entry which is preliminary data.</text>
</comment>
<feature type="region of interest" description="Disordered" evidence="1">
    <location>
        <begin position="1"/>
        <end position="68"/>
    </location>
</feature>
<feature type="compositionally biased region" description="Low complexity" evidence="1">
    <location>
        <begin position="59"/>
        <end position="68"/>
    </location>
</feature>
<name>A0A5S5DL01_9SPHI</name>
<dbReference type="EMBL" id="VNHX01000005">
    <property type="protein sequence ID" value="TYP96600.1"/>
    <property type="molecule type" value="Genomic_DNA"/>
</dbReference>
<evidence type="ECO:0000313" key="2">
    <source>
        <dbReference type="EMBL" id="TYP96600.1"/>
    </source>
</evidence>
<accession>A0A5S5DL01</accession>
<reference evidence="2 3" key="1">
    <citation type="submission" date="2019-07" db="EMBL/GenBank/DDBJ databases">
        <title>Genomic Encyclopedia of Archaeal and Bacterial Type Strains, Phase II (KMG-II): from individual species to whole genera.</title>
        <authorList>
            <person name="Goeker M."/>
        </authorList>
    </citation>
    <scope>NUCLEOTIDE SEQUENCE [LARGE SCALE GENOMIC DNA]</scope>
    <source>
        <strain evidence="2 3">DSM 18850</strain>
    </source>
</reference>
<feature type="compositionally biased region" description="Basic and acidic residues" evidence="1">
    <location>
        <begin position="1"/>
        <end position="24"/>
    </location>
</feature>
<feature type="compositionally biased region" description="Basic and acidic residues" evidence="1">
    <location>
        <begin position="33"/>
        <end position="51"/>
    </location>
</feature>
<evidence type="ECO:0000313" key="3">
    <source>
        <dbReference type="Proteomes" id="UP000325105"/>
    </source>
</evidence>
<proteinExistence type="predicted"/>
<organism evidence="2 3">
    <name type="scientific">Sphingobacterium allocomposti</name>
    <dbReference type="NCBI Taxonomy" id="415956"/>
    <lineage>
        <taxon>Bacteria</taxon>
        <taxon>Pseudomonadati</taxon>
        <taxon>Bacteroidota</taxon>
        <taxon>Sphingobacteriia</taxon>
        <taxon>Sphingobacteriales</taxon>
        <taxon>Sphingobacteriaceae</taxon>
        <taxon>Sphingobacterium</taxon>
    </lineage>
</organism>
<sequence>MGTAKDNKTKKEIENGVGENEKANYSDLTPDSTESRTVDKNVRETSDRSETENEGGDIAGNAAGNNGR</sequence>
<dbReference type="AlphaFoldDB" id="A0A5S5DL01"/>